<dbReference type="Pfam" id="PF18480">
    <property type="entry name" value="DUF5615"/>
    <property type="match status" value="1"/>
</dbReference>
<organism evidence="2 3">
    <name type="scientific">Candidatus Propionivibrio aalborgensis</name>
    <dbReference type="NCBI Taxonomy" id="1860101"/>
    <lineage>
        <taxon>Bacteria</taxon>
        <taxon>Pseudomonadati</taxon>
        <taxon>Pseudomonadota</taxon>
        <taxon>Betaproteobacteria</taxon>
        <taxon>Rhodocyclales</taxon>
        <taxon>Rhodocyclaceae</taxon>
        <taxon>Propionivibrio</taxon>
    </lineage>
</organism>
<accession>A0A1A8Y0M4</accession>
<dbReference type="InterPro" id="IPR041049">
    <property type="entry name" value="DUF5615"/>
</dbReference>
<evidence type="ECO:0000313" key="2">
    <source>
        <dbReference type="EMBL" id="SBT10516.1"/>
    </source>
</evidence>
<gene>
    <name evidence="2" type="ORF">PROAA_520006</name>
</gene>
<dbReference type="Proteomes" id="UP000199600">
    <property type="component" value="Unassembled WGS sequence"/>
</dbReference>
<evidence type="ECO:0000313" key="3">
    <source>
        <dbReference type="Proteomes" id="UP000199600"/>
    </source>
</evidence>
<reference evidence="2 3" key="1">
    <citation type="submission" date="2016-06" db="EMBL/GenBank/DDBJ databases">
        <authorList>
            <person name="Kjaerup R.B."/>
            <person name="Dalgaard T.S."/>
            <person name="Juul-Madsen H.R."/>
        </authorList>
    </citation>
    <scope>NUCLEOTIDE SEQUENCE [LARGE SCALE GENOMIC DNA]</scope>
    <source>
        <strain evidence="2">2</strain>
    </source>
</reference>
<sequence length="121" mass="13768">MTKLLLDENFPEPAARRLDASGLNVLAVRDACPGWVDEEVMALAVDEQRWIITFDRDYGDLVFKQSLPAPPAIVLLRESHYRPAEPADWVLSLLAQPDIYVGRFVVFTRDKVRVRAMLKAM</sequence>
<dbReference type="AlphaFoldDB" id="A0A1A8Y0M4"/>
<name>A0A1A8Y0M4_9RHOO</name>
<dbReference type="EMBL" id="FLQY01000354">
    <property type="protein sequence ID" value="SBT10516.1"/>
    <property type="molecule type" value="Genomic_DNA"/>
</dbReference>
<feature type="domain" description="DUF5615" evidence="1">
    <location>
        <begin position="3"/>
        <end position="98"/>
    </location>
</feature>
<proteinExistence type="predicted"/>
<keyword evidence="3" id="KW-1185">Reference proteome</keyword>
<dbReference type="RefSeq" id="WP_186412099.1">
    <property type="nucleotide sequence ID" value="NZ_FLQY01000354.1"/>
</dbReference>
<protein>
    <recommendedName>
        <fullName evidence="1">DUF5615 domain-containing protein</fullName>
    </recommendedName>
</protein>
<evidence type="ECO:0000259" key="1">
    <source>
        <dbReference type="Pfam" id="PF18480"/>
    </source>
</evidence>